<dbReference type="SUPFAM" id="SSF109604">
    <property type="entry name" value="HD-domain/PDEase-like"/>
    <property type="match status" value="1"/>
</dbReference>
<evidence type="ECO:0000313" key="5">
    <source>
        <dbReference type="Proteomes" id="UP000608420"/>
    </source>
</evidence>
<keyword evidence="5" id="KW-1185">Reference proteome</keyword>
<dbReference type="GO" id="GO:0016787">
    <property type="term" value="F:hydrolase activity"/>
    <property type="evidence" value="ECO:0007669"/>
    <property type="project" value="UniProtKB-KW"/>
</dbReference>
<dbReference type="InterPro" id="IPR039356">
    <property type="entry name" value="YfbR/HDDC2"/>
</dbReference>
<keyword evidence="1" id="KW-0479">Metal-binding</keyword>
<comment type="caution">
    <text evidence="4">The sequence shown here is derived from an EMBL/GenBank/DDBJ whole genome shotgun (WGS) entry which is preliminary data.</text>
</comment>
<protein>
    <submittedName>
        <fullName evidence="4">Hydrolase</fullName>
    </submittedName>
</protein>
<evidence type="ECO:0000259" key="3">
    <source>
        <dbReference type="Pfam" id="PF13023"/>
    </source>
</evidence>
<evidence type="ECO:0000256" key="1">
    <source>
        <dbReference type="ARBA" id="ARBA00022723"/>
    </source>
</evidence>
<dbReference type="PANTHER" id="PTHR11845:SF13">
    <property type="entry name" value="5'-DEOXYNUCLEOTIDASE HDDC2"/>
    <property type="match status" value="1"/>
</dbReference>
<dbReference type="EMBL" id="BMIW01000033">
    <property type="protein sequence ID" value="GGG12119.1"/>
    <property type="molecule type" value="Genomic_DNA"/>
</dbReference>
<organism evidence="4 5">
    <name type="scientific">Paenibacillus aceti</name>
    <dbReference type="NCBI Taxonomy" id="1820010"/>
    <lineage>
        <taxon>Bacteria</taxon>
        <taxon>Bacillati</taxon>
        <taxon>Bacillota</taxon>
        <taxon>Bacilli</taxon>
        <taxon>Bacillales</taxon>
        <taxon>Paenibacillaceae</taxon>
        <taxon>Paenibacillus</taxon>
    </lineage>
</organism>
<evidence type="ECO:0000256" key="2">
    <source>
        <dbReference type="ARBA" id="ARBA00022801"/>
    </source>
</evidence>
<dbReference type="Proteomes" id="UP000608420">
    <property type="component" value="Unassembled WGS sequence"/>
</dbReference>
<sequence length="199" mass="23116">MIEQRERLKKQIEFIKEIDKLKLILRQTVLMDQSRQENDAEHTWHLAMMALVLLEHTTEPQPDLLKVFKMLLVHDIVEIDAGDTFAYDVVGYEDKQEREMKAAERIFGLLPEDQRQELMSLWLEFEECDSLDAKYAAAIDRTQPLLHNYYTGGVAWKKHGVRSSQVLARISGVAEISPALYELVTELIRDAVKQGYLQE</sequence>
<gene>
    <name evidence="4" type="ORF">GCM10010913_37450</name>
</gene>
<evidence type="ECO:0000313" key="4">
    <source>
        <dbReference type="EMBL" id="GGG12119.1"/>
    </source>
</evidence>
<dbReference type="InterPro" id="IPR006674">
    <property type="entry name" value="HD_domain"/>
</dbReference>
<accession>A0ABQ1W308</accession>
<dbReference type="RefSeq" id="WP_120461179.1">
    <property type="nucleotide sequence ID" value="NZ_BMIW01000033.1"/>
</dbReference>
<dbReference type="Gene3D" id="1.10.3210.10">
    <property type="entry name" value="Hypothetical protein af1432"/>
    <property type="match status" value="1"/>
</dbReference>
<keyword evidence="2 4" id="KW-0378">Hydrolase</keyword>
<proteinExistence type="predicted"/>
<feature type="domain" description="HD" evidence="3">
    <location>
        <begin position="18"/>
        <end position="172"/>
    </location>
</feature>
<dbReference type="Pfam" id="PF13023">
    <property type="entry name" value="HD_3"/>
    <property type="match status" value="1"/>
</dbReference>
<name>A0ABQ1W308_9BACL</name>
<reference evidence="5" key="1">
    <citation type="journal article" date="2019" name="Int. J. Syst. Evol. Microbiol.">
        <title>The Global Catalogue of Microorganisms (GCM) 10K type strain sequencing project: providing services to taxonomists for standard genome sequencing and annotation.</title>
        <authorList>
            <consortium name="The Broad Institute Genomics Platform"/>
            <consortium name="The Broad Institute Genome Sequencing Center for Infectious Disease"/>
            <person name="Wu L."/>
            <person name="Ma J."/>
        </authorList>
    </citation>
    <scope>NUCLEOTIDE SEQUENCE [LARGE SCALE GENOMIC DNA]</scope>
    <source>
        <strain evidence="5">CGMCC 1.15420</strain>
    </source>
</reference>
<dbReference type="PANTHER" id="PTHR11845">
    <property type="entry name" value="5'-DEOXYNUCLEOTIDASE HDDC2"/>
    <property type="match status" value="1"/>
</dbReference>